<protein>
    <recommendedName>
        <fullName evidence="5">Carboxypeptidase regulatory-like domain-containing protein</fullName>
    </recommendedName>
</protein>
<dbReference type="OrthoDB" id="4845881at2"/>
<dbReference type="AlphaFoldDB" id="A0A3N0VTK1"/>
<gene>
    <name evidence="2" type="ORF">BCF50_2642</name>
    <name evidence="1" type="ORF">EGI05_16375</name>
</gene>
<dbReference type="EMBL" id="RJTX01000004">
    <property type="protein sequence ID" value="ROH96085.1"/>
    <property type="molecule type" value="Genomic_DNA"/>
</dbReference>
<evidence type="ECO:0000313" key="4">
    <source>
        <dbReference type="Proteomes" id="UP000295709"/>
    </source>
</evidence>
<evidence type="ECO:0000313" key="1">
    <source>
        <dbReference type="EMBL" id="ROH96085.1"/>
    </source>
</evidence>
<keyword evidence="4" id="KW-1185">Reference proteome</keyword>
<reference evidence="1 3" key="1">
    <citation type="submission" date="2018-11" db="EMBL/GenBank/DDBJ databases">
        <title>Proposal to divide the Flavobacteriaceae and reorganize its genera based on Amino Acid Identity values calculated from whole genome sequences.</title>
        <authorList>
            <person name="Nicholson A.C."/>
            <person name="Gulvik C.A."/>
            <person name="Whitney A.M."/>
            <person name="Humrighouse B.W."/>
            <person name="Bell M."/>
            <person name="Holmes B."/>
            <person name="Steigerwalt A."/>
            <person name="Villarma A."/>
            <person name="Sheth M."/>
            <person name="Batra D."/>
            <person name="Pryor J."/>
            <person name="Bernardet J.-F."/>
            <person name="Hugo C."/>
            <person name="Kampfer P."/>
            <person name="Newman J."/>
            <person name="Mcquiston J.R."/>
        </authorList>
    </citation>
    <scope>NUCLEOTIDE SEQUENCE [LARGE SCALE GENOMIC DNA]</scope>
    <source>
        <strain evidence="1 3">DSM 15235</strain>
    </source>
</reference>
<evidence type="ECO:0008006" key="5">
    <source>
        <dbReference type="Google" id="ProtNLM"/>
    </source>
</evidence>
<dbReference type="InterPro" id="IPR038479">
    <property type="entry name" value="Transthyretin-like_sf"/>
</dbReference>
<dbReference type="SUPFAM" id="SSF49464">
    <property type="entry name" value="Carboxypeptidase regulatory domain-like"/>
    <property type="match status" value="1"/>
</dbReference>
<organism evidence="1 3">
    <name type="scientific">Chryseobacterium daecheongense</name>
    <dbReference type="NCBI Taxonomy" id="192389"/>
    <lineage>
        <taxon>Bacteria</taxon>
        <taxon>Pseudomonadati</taxon>
        <taxon>Bacteroidota</taxon>
        <taxon>Flavobacteriia</taxon>
        <taxon>Flavobacteriales</taxon>
        <taxon>Weeksellaceae</taxon>
        <taxon>Chryseobacterium group</taxon>
        <taxon>Chryseobacterium</taxon>
    </lineage>
</organism>
<dbReference type="Proteomes" id="UP000295709">
    <property type="component" value="Unassembled WGS sequence"/>
</dbReference>
<comment type="caution">
    <text evidence="1">The sequence shown here is derived from an EMBL/GenBank/DDBJ whole genome shotgun (WGS) entry which is preliminary data.</text>
</comment>
<evidence type="ECO:0000313" key="3">
    <source>
        <dbReference type="Proteomes" id="UP000269375"/>
    </source>
</evidence>
<dbReference type="Gene3D" id="2.60.40.3330">
    <property type="match status" value="1"/>
</dbReference>
<dbReference type="RefSeq" id="WP_123264095.1">
    <property type="nucleotide sequence ID" value="NZ_RJTX01000004.1"/>
</dbReference>
<accession>A0A3N0VTK1</accession>
<proteinExistence type="predicted"/>
<dbReference type="EMBL" id="SOQW01000003">
    <property type="protein sequence ID" value="TDX91507.1"/>
    <property type="molecule type" value="Genomic_DNA"/>
</dbReference>
<evidence type="ECO:0000313" key="2">
    <source>
        <dbReference type="EMBL" id="TDX91507.1"/>
    </source>
</evidence>
<sequence>MNYIIKGNLAAYLCRECSEYLSQVRVRIYLPSADINIAAVSAAEIKDTFREVSEDEIKAKQDRLIAEAETDINGNFSVEIDEKYSRSALEFDFYCGTVPRPPFPPKKGKPRQFHITTFVPQWKITKEQVYVANFSYIIPEKWWCLIKGRYFDVWTICGRLTDCKTGKPLSGVTVIAMDADFITDDELGTDVTDSNGHFKIYYSSADFKKTFLSPIINIETDVLPPFASGPDVYFHLEYGGQRFALETKADRRNNVGYCLCVKLCSKELIPIDPSIPPSFTHFGLTQHIPIQTGINLATGKTLGGYAFFSSVNLVGTISKKINAQPMEYLFEYQEVANPSDALNPAGWSPVVPNMIDKTVIGYLWTFTGDPSNPIAYEPYHINGTGTEKTVTFNGNWIQVPQDSNFAAHVDAEILKLNTEKLTGVTTIDMSMPTSGIGNSTVSGTRPHTSNRYFAVRMRQREAGNVATEVVAGTSKPIAIFNVLYHNVNKYGSWAHTTVNDQRIALSVDLQEIISGSSGCSKITTDLHVKYGARNENLGSVSLSIVGPHKPGQSFGFDPIVLMPSPETFGSTQLVFTPPTDTVADLLPCAYTVSISATALLTTGDGNLNSYHDFVSFCKV</sequence>
<reference evidence="2 4" key="2">
    <citation type="submission" date="2019-03" db="EMBL/GenBank/DDBJ databases">
        <title>Genomic Encyclopedia of Archaeal and Bacterial Type Strains, Phase II (KMG-II): from individual species to whole genera.</title>
        <authorList>
            <person name="Goeker M."/>
        </authorList>
    </citation>
    <scope>NUCLEOTIDE SEQUENCE [LARGE SCALE GENOMIC DNA]</scope>
    <source>
        <strain evidence="2 4">DSM 15235</strain>
    </source>
</reference>
<dbReference type="Proteomes" id="UP000269375">
    <property type="component" value="Unassembled WGS sequence"/>
</dbReference>
<name>A0A3N0VTK1_9FLAO</name>
<dbReference type="InterPro" id="IPR008969">
    <property type="entry name" value="CarboxyPept-like_regulatory"/>
</dbReference>